<dbReference type="GO" id="GO:0016020">
    <property type="term" value="C:membrane"/>
    <property type="evidence" value="ECO:0007669"/>
    <property type="project" value="TreeGrafter"/>
</dbReference>
<dbReference type="GeneID" id="19467040"/>
<proteinExistence type="predicted"/>
<dbReference type="GO" id="GO:0001727">
    <property type="term" value="F:lipid kinase activity"/>
    <property type="evidence" value="ECO:0007669"/>
    <property type="project" value="TreeGrafter"/>
</dbReference>
<reference evidence="2 3" key="1">
    <citation type="journal article" date="2013" name="BMC Genomics">
        <title>Genomics-driven discovery of the pneumocandin biosynthetic gene cluster in the fungus Glarea lozoyensis.</title>
        <authorList>
            <person name="Chen L."/>
            <person name="Yue Q."/>
            <person name="Zhang X."/>
            <person name="Xiang M."/>
            <person name="Wang C."/>
            <person name="Li S."/>
            <person name="Che Y."/>
            <person name="Ortiz-Lopez F.J."/>
            <person name="Bills G.F."/>
            <person name="Liu X."/>
            <person name="An Z."/>
        </authorList>
    </citation>
    <scope>NUCLEOTIDE SEQUENCE [LARGE SCALE GENOMIC DNA]</scope>
    <source>
        <strain evidence="3">ATCC 20868 / MF5171</strain>
    </source>
</reference>
<protein>
    <recommendedName>
        <fullName evidence="1">DAGKc domain-containing protein</fullName>
    </recommendedName>
</protein>
<sequence>MAQQGPTSVTASGESNGKPRFSFSNGILTASTALQLHDADIIAVTGAQGDGDGYNILSLAPEGEASAETHPQPFELLITKATHLPEDFLDIYHIKDVPSHLEPSCQLSVVVSTLSGTGLATSFFEKILRPVLQTLSIDESQYSVDRTENTQSVHDLAKTTLLENANGGDAQTVVVLSGDGGIVDIINGLLESGERSSDYTPPVICQIPLGTGNALFHSLHRSSTTPSIYVQALRTLLTGQPKPLPTFKATFSPGARLLTHEGQSATPLSNNTLYGAVVASYGLHSTLVADSDTTEYRKHGDKRFGLVAKDLLYPEDGSPHAYQADVTLLQDGKQNAVGRQEHGYILATLVSNLEKTFTISPETKPLDGVLRVVNFGPLSGDESMEIMKAAYQDGKHIGMEGVGYDAVEGLDVKFLEVGESWKWRRCCVDGLIVGVEEGGWMKVRVMEKGSEAVQIVSDV</sequence>
<dbReference type="InterPro" id="IPR001206">
    <property type="entry name" value="Diacylglycerol_kinase_cat_dom"/>
</dbReference>
<dbReference type="Proteomes" id="UP000016922">
    <property type="component" value="Unassembled WGS sequence"/>
</dbReference>
<evidence type="ECO:0000259" key="1">
    <source>
        <dbReference type="PROSITE" id="PS50146"/>
    </source>
</evidence>
<dbReference type="GO" id="GO:0005737">
    <property type="term" value="C:cytoplasm"/>
    <property type="evidence" value="ECO:0007669"/>
    <property type="project" value="TreeGrafter"/>
</dbReference>
<dbReference type="InterPro" id="IPR017438">
    <property type="entry name" value="ATP-NAD_kinase_N"/>
</dbReference>
<dbReference type="GO" id="GO:0046512">
    <property type="term" value="P:sphingosine biosynthetic process"/>
    <property type="evidence" value="ECO:0007669"/>
    <property type="project" value="TreeGrafter"/>
</dbReference>
<dbReference type="PROSITE" id="PS50146">
    <property type="entry name" value="DAGK"/>
    <property type="match status" value="1"/>
</dbReference>
<dbReference type="Gene3D" id="3.40.50.10330">
    <property type="entry name" value="Probable inorganic polyphosphate/atp-NAD kinase, domain 1"/>
    <property type="match status" value="1"/>
</dbReference>
<dbReference type="STRING" id="1116229.S3CFV7"/>
<feature type="domain" description="DAGKc" evidence="1">
    <location>
        <begin position="102"/>
        <end position="253"/>
    </location>
</feature>
<dbReference type="PANTHER" id="PTHR12358:SF108">
    <property type="entry name" value="DAGKC DOMAIN-CONTAINING PROTEIN"/>
    <property type="match status" value="1"/>
</dbReference>
<dbReference type="Pfam" id="PF00781">
    <property type="entry name" value="DAGK_cat"/>
    <property type="match status" value="1"/>
</dbReference>
<name>S3CFV7_GLAL2</name>
<organism evidence="2 3">
    <name type="scientific">Glarea lozoyensis (strain ATCC 20868 / MF5171)</name>
    <dbReference type="NCBI Taxonomy" id="1116229"/>
    <lineage>
        <taxon>Eukaryota</taxon>
        <taxon>Fungi</taxon>
        <taxon>Dikarya</taxon>
        <taxon>Ascomycota</taxon>
        <taxon>Pezizomycotina</taxon>
        <taxon>Leotiomycetes</taxon>
        <taxon>Helotiales</taxon>
        <taxon>Helotiaceae</taxon>
        <taxon>Glarea</taxon>
    </lineage>
</organism>
<dbReference type="HOGENOM" id="CLU_021934_0_0_1"/>
<keyword evidence="3" id="KW-1185">Reference proteome</keyword>
<dbReference type="OrthoDB" id="3853857at2759"/>
<accession>S3CFV7</accession>
<dbReference type="eggNOG" id="ENOG502S2DU">
    <property type="taxonomic scope" value="Eukaryota"/>
</dbReference>
<dbReference type="RefSeq" id="XP_008088227.1">
    <property type="nucleotide sequence ID" value="XM_008090036.1"/>
</dbReference>
<evidence type="ECO:0000313" key="3">
    <source>
        <dbReference type="Proteomes" id="UP000016922"/>
    </source>
</evidence>
<dbReference type="PANTHER" id="PTHR12358">
    <property type="entry name" value="SPHINGOSINE KINASE"/>
    <property type="match status" value="1"/>
</dbReference>
<dbReference type="EMBL" id="KE145373">
    <property type="protein sequence ID" value="EPE24139.1"/>
    <property type="molecule type" value="Genomic_DNA"/>
</dbReference>
<evidence type="ECO:0000313" key="2">
    <source>
        <dbReference type="EMBL" id="EPE24139.1"/>
    </source>
</evidence>
<gene>
    <name evidence="2" type="ORF">GLAREA_07989</name>
</gene>
<dbReference type="SUPFAM" id="SSF111331">
    <property type="entry name" value="NAD kinase/diacylglycerol kinase-like"/>
    <property type="match status" value="1"/>
</dbReference>
<dbReference type="OMA" id="YGFHASI"/>
<dbReference type="InterPro" id="IPR050187">
    <property type="entry name" value="Lipid_Phosphate_FormReg"/>
</dbReference>
<dbReference type="InterPro" id="IPR016064">
    <property type="entry name" value="NAD/diacylglycerol_kinase_sf"/>
</dbReference>
<dbReference type="AlphaFoldDB" id="S3CFV7"/>
<dbReference type="Gene3D" id="2.60.200.40">
    <property type="match status" value="1"/>
</dbReference>
<dbReference type="KEGG" id="glz:GLAREA_07989"/>